<gene>
    <name evidence="2" type="ORF">DSAG12_00617</name>
</gene>
<protein>
    <submittedName>
        <fullName evidence="2">Uncharacterized protein</fullName>
    </submittedName>
</protein>
<keyword evidence="1" id="KW-0812">Transmembrane</keyword>
<keyword evidence="1" id="KW-0472">Membrane</keyword>
<feature type="transmembrane region" description="Helical" evidence="1">
    <location>
        <begin position="6"/>
        <end position="27"/>
    </location>
</feature>
<dbReference type="GeneID" id="41328621"/>
<name>A0A5B9D7U5_9ARCH</name>
<evidence type="ECO:0000313" key="3">
    <source>
        <dbReference type="Proteomes" id="UP000321408"/>
    </source>
</evidence>
<evidence type="ECO:0000256" key="1">
    <source>
        <dbReference type="SAM" id="Phobius"/>
    </source>
</evidence>
<dbReference type="EMBL" id="CP042905">
    <property type="protein sequence ID" value="QEE14800.1"/>
    <property type="molecule type" value="Genomic_DNA"/>
</dbReference>
<organism evidence="2 3">
    <name type="scientific">Promethearchaeum syntrophicum</name>
    <dbReference type="NCBI Taxonomy" id="2594042"/>
    <lineage>
        <taxon>Archaea</taxon>
        <taxon>Promethearchaeati</taxon>
        <taxon>Promethearchaeota</taxon>
        <taxon>Promethearchaeia</taxon>
        <taxon>Promethearchaeales</taxon>
        <taxon>Promethearchaeaceae</taxon>
        <taxon>Promethearchaeum</taxon>
    </lineage>
</organism>
<accession>A0A5B9D7U5</accession>
<proteinExistence type="predicted"/>
<reference evidence="2 3" key="1">
    <citation type="journal article" date="2020" name="Nature">
        <title>Isolation of an archaeon at the prokaryote-eukaryote interface.</title>
        <authorList>
            <person name="Imachi H."/>
            <person name="Nobu M.K."/>
            <person name="Nakahara N."/>
            <person name="Morono Y."/>
            <person name="Ogawara M."/>
            <person name="Takaki Y."/>
            <person name="Takano Y."/>
            <person name="Uematsu K."/>
            <person name="Ikuta T."/>
            <person name="Ito M."/>
            <person name="Matsui Y."/>
            <person name="Miyazaki M."/>
            <person name="Murata K."/>
            <person name="Saito Y."/>
            <person name="Sakai S."/>
            <person name="Song C."/>
            <person name="Tasumi E."/>
            <person name="Yamanaka Y."/>
            <person name="Yamaguchi T."/>
            <person name="Kamagata Y."/>
            <person name="Tamaki H."/>
            <person name="Takai K."/>
        </authorList>
    </citation>
    <scope>NUCLEOTIDE SEQUENCE [LARGE SCALE GENOMIC DNA]</scope>
    <source>
        <strain evidence="2 3">MK-D1</strain>
    </source>
</reference>
<dbReference type="Proteomes" id="UP000321408">
    <property type="component" value="Chromosome"/>
</dbReference>
<dbReference type="RefSeq" id="WP_147661740.1">
    <property type="nucleotide sequence ID" value="NZ_CP042905.2"/>
</dbReference>
<reference evidence="2 3" key="2">
    <citation type="journal article" date="2024" name="Int. J. Syst. Evol. Microbiol.">
        <title>Promethearchaeum syntrophicum gen. nov., sp. nov., an anaerobic, obligately syntrophic archaeon, the first isolate of the lineage 'Asgard' archaea, and proposal of the new archaeal phylum Promethearchaeota phyl. nov. and kingdom Promethearchaeati regn. nov.</title>
        <authorList>
            <person name="Imachi H."/>
            <person name="Nobu M.K."/>
            <person name="Kato S."/>
            <person name="Takaki Y."/>
            <person name="Miyazaki M."/>
            <person name="Miyata M."/>
            <person name="Ogawara M."/>
            <person name="Saito Y."/>
            <person name="Sakai S."/>
            <person name="Tahara Y.O."/>
            <person name="Takano Y."/>
            <person name="Tasumi E."/>
            <person name="Uematsu K."/>
            <person name="Yoshimura T."/>
            <person name="Itoh T."/>
            <person name="Ohkuma M."/>
            <person name="Takai K."/>
        </authorList>
    </citation>
    <scope>NUCLEOTIDE SEQUENCE [LARGE SCALE GENOMIC DNA]</scope>
    <source>
        <strain evidence="2 3">MK-D1</strain>
    </source>
</reference>
<sequence>MLVRFAGQGFVVGFFLFIPEFLLIIIFQVKGVLESGYVIYMGQLLVSVFRIISGEDCYDLLPISTLILYFKWMI</sequence>
<dbReference type="AlphaFoldDB" id="A0A5B9D7U5"/>
<dbReference type="KEGG" id="psyt:DSAG12_00617"/>
<keyword evidence="3" id="KW-1185">Reference proteome</keyword>
<evidence type="ECO:0000313" key="2">
    <source>
        <dbReference type="EMBL" id="QEE14800.1"/>
    </source>
</evidence>
<keyword evidence="1" id="KW-1133">Transmembrane helix</keyword>